<reference evidence="7" key="1">
    <citation type="submission" date="2022-03" db="EMBL/GenBank/DDBJ databases">
        <title>Draft genome sequence of Aduncisulcus paluster, a free-living microaerophilic Fornicata.</title>
        <authorList>
            <person name="Yuyama I."/>
            <person name="Kume K."/>
            <person name="Tamura T."/>
            <person name="Inagaki Y."/>
            <person name="Hashimoto T."/>
        </authorList>
    </citation>
    <scope>NUCLEOTIDE SEQUENCE</scope>
    <source>
        <strain evidence="7">NY0171</strain>
    </source>
</reference>
<keyword evidence="3 4" id="KW-0067">ATP-binding</keyword>
<proteinExistence type="predicted"/>
<dbReference type="PROSITE" id="PS00107">
    <property type="entry name" value="PROTEIN_KINASE_ATP"/>
    <property type="match status" value="1"/>
</dbReference>
<comment type="caution">
    <text evidence="7">The sequence shown here is derived from an EMBL/GenBank/DDBJ whole genome shotgun (WGS) entry which is preliminary data.</text>
</comment>
<evidence type="ECO:0000256" key="5">
    <source>
        <dbReference type="SAM" id="MobiDB-lite"/>
    </source>
</evidence>
<evidence type="ECO:0000313" key="8">
    <source>
        <dbReference type="Proteomes" id="UP001057375"/>
    </source>
</evidence>
<evidence type="ECO:0000256" key="1">
    <source>
        <dbReference type="ARBA" id="ARBA00012513"/>
    </source>
</evidence>
<dbReference type="Proteomes" id="UP001057375">
    <property type="component" value="Unassembled WGS sequence"/>
</dbReference>
<dbReference type="InterPro" id="IPR017441">
    <property type="entry name" value="Protein_kinase_ATP_BS"/>
</dbReference>
<dbReference type="PROSITE" id="PS50011">
    <property type="entry name" value="PROTEIN_KINASE_DOM"/>
    <property type="match status" value="1"/>
</dbReference>
<feature type="domain" description="Protein kinase" evidence="6">
    <location>
        <begin position="20"/>
        <end position="348"/>
    </location>
</feature>
<dbReference type="PANTHER" id="PTHR11909">
    <property type="entry name" value="CASEIN KINASE-RELATED"/>
    <property type="match status" value="1"/>
</dbReference>
<accession>A0ABQ5L064</accession>
<evidence type="ECO:0000259" key="6">
    <source>
        <dbReference type="PROSITE" id="PS50011"/>
    </source>
</evidence>
<dbReference type="EC" id="2.7.11.1" evidence="1"/>
<feature type="compositionally biased region" description="Basic and acidic residues" evidence="5">
    <location>
        <begin position="415"/>
        <end position="427"/>
    </location>
</feature>
<dbReference type="SUPFAM" id="SSF56112">
    <property type="entry name" value="Protein kinase-like (PK-like)"/>
    <property type="match status" value="1"/>
</dbReference>
<dbReference type="InterPro" id="IPR008271">
    <property type="entry name" value="Ser/Thr_kinase_AS"/>
</dbReference>
<evidence type="ECO:0000256" key="2">
    <source>
        <dbReference type="ARBA" id="ARBA00022741"/>
    </source>
</evidence>
<feature type="compositionally biased region" description="Low complexity" evidence="5">
    <location>
        <begin position="459"/>
        <end position="472"/>
    </location>
</feature>
<protein>
    <recommendedName>
        <fullName evidence="1">non-specific serine/threonine protein kinase</fullName>
        <ecNumber evidence="1">2.7.11.1</ecNumber>
    </recommendedName>
</protein>
<organism evidence="7 8">
    <name type="scientific">Aduncisulcus paluster</name>
    <dbReference type="NCBI Taxonomy" id="2918883"/>
    <lineage>
        <taxon>Eukaryota</taxon>
        <taxon>Metamonada</taxon>
        <taxon>Carpediemonas-like organisms</taxon>
        <taxon>Aduncisulcus</taxon>
    </lineage>
</organism>
<dbReference type="EMBL" id="BQXS01011288">
    <property type="protein sequence ID" value="GKT36730.1"/>
    <property type="molecule type" value="Genomic_DNA"/>
</dbReference>
<dbReference type="InterPro" id="IPR011009">
    <property type="entry name" value="Kinase-like_dom_sf"/>
</dbReference>
<dbReference type="Pfam" id="PF00069">
    <property type="entry name" value="Pkinase"/>
    <property type="match status" value="1"/>
</dbReference>
<keyword evidence="2 4" id="KW-0547">Nucleotide-binding</keyword>
<feature type="binding site" evidence="4">
    <location>
        <position position="52"/>
    </location>
    <ligand>
        <name>ATP</name>
        <dbReference type="ChEBI" id="CHEBI:30616"/>
    </ligand>
</feature>
<keyword evidence="8" id="KW-1185">Reference proteome</keyword>
<feature type="region of interest" description="Disordered" evidence="5">
    <location>
        <begin position="403"/>
        <end position="479"/>
    </location>
</feature>
<dbReference type="PROSITE" id="PS00108">
    <property type="entry name" value="PROTEIN_KINASE_ST"/>
    <property type="match status" value="1"/>
</dbReference>
<name>A0ABQ5L064_9EUKA</name>
<evidence type="ECO:0000313" key="7">
    <source>
        <dbReference type="EMBL" id="GKT36730.1"/>
    </source>
</evidence>
<evidence type="ECO:0000256" key="4">
    <source>
        <dbReference type="PROSITE-ProRule" id="PRU10141"/>
    </source>
</evidence>
<dbReference type="Gene3D" id="1.10.510.10">
    <property type="entry name" value="Transferase(Phosphotransferase) domain 1"/>
    <property type="match status" value="1"/>
</dbReference>
<gene>
    <name evidence="7" type="ORF">ADUPG1_009637</name>
</gene>
<evidence type="ECO:0000256" key="3">
    <source>
        <dbReference type="ARBA" id="ARBA00022840"/>
    </source>
</evidence>
<dbReference type="InterPro" id="IPR000719">
    <property type="entry name" value="Prot_kinase_dom"/>
</dbReference>
<sequence>MKKFLAPMYESLILNSASKIIPLCSIGSGGFGEVFLIKLKLSEIKPRYCVLKSMHIDGVKSILQNCTKEFVFQFELFLNPICTSRIPRPLYILDANIKGFLMDYCRGGSVKDFARSWCIGGKYGVPSHSMDLNPVRVSSLCIGMIECLDDVFKANSKLIHRDIKPDNFLVQFKPDSKSEKCSILLADLGLSEIRNSISSSFLAGSSPDSKPHQKRKAACKKSIIGTLVYNSYEALEGRQSQKSDAYSLGMSIQALFEGINPLLNMPCLQFLEPCEYVKELKEVISNGTAPKLSGSCLFQSLMTIDGGKYKAVYSCLNEVFEGLTKLKIDERMSVSDARTKVQDIKGLLPKIGKEWECPSIDDFIANKLEEHGEPRSLQIKCCASSTDDIDKVKSIHDQPWAEGVSQIPKLISSHSRGESESDESEKTIEEEDIKEDQEIMRLKQEKRKKKRQTMDRQHSLSSERSITDSSSSTKEELDRDKVNLASRQCYGLQDKIEACQSEEAKSSLYHEHRDDLVIIIDAWLSSNWDLLFPNVLSCCTCLSLFVHSKNDLYLPIPDLKDLITTFIGYLSRIEQTERTKISEIYCRICVDYTFKVHDDLDDFFGKISSTFEHILCLKTGELTPKNVKIIFDCLVTLKTISFSPFSSTNMSIFTLIKSYITDWFKIESSLFRLESDMKYDQSKFYGEIMIILANITRIDQIPDIEVCSRAWDLFSPVFELVEGSFVGENIKKDNHYWVLRFFANLCCERSHAITIYSEIEGRIYDWYKLGTDKQFFEGINFWMELISWLSIVRDPPLFPPSKYDKHMERCLRNGGSFTSYSRYFGHTMPNLKQWYMLIELLIKCPNATEKQKLYEKKRGDIHAEFVTYGSKIKKHRHLIIICCICLQLFVKTIYADKEVFLPIESFRDLVKTFFPHISHAESVLEDVIHKIFCTICVNYTLLVEEQRYLLLSEIKGTLSRLLKRSKSRLETKLKGDIPFLVSTILYNFSNCRKDPTMKTLLDLIKPYVGYWLKAFPDSKISGKWMVILKNITWSSPTNAPNQTHCKIAFQFFPQVLSFVRELKRDQFSENDNEYFLFFAANLCCIPSNALRIYDNIKDYLEGWFDSLKRKEKGIGLPIWCKLISMLSSNPALIEKLSPRFDNQMEWCKTHVDLASLSLDEEHSKYLWTSYERKGTVFDEDYDRYCRNCKCLP</sequence>
<dbReference type="SMART" id="SM00220">
    <property type="entry name" value="S_TKc"/>
    <property type="match status" value="1"/>
</dbReference>
<dbReference type="InterPro" id="IPR050235">
    <property type="entry name" value="CK1_Ser-Thr_kinase"/>
</dbReference>